<dbReference type="InterPro" id="IPR022243">
    <property type="entry name" value="DUF3768"/>
</dbReference>
<name>A0A0C9MSF3_SPHPI</name>
<evidence type="ECO:0000313" key="2">
    <source>
        <dbReference type="Proteomes" id="UP000032025"/>
    </source>
</evidence>
<gene>
    <name evidence="1" type="ORF">SP6_23_00710</name>
</gene>
<protein>
    <submittedName>
        <fullName evidence="1">DNA, contig: SP623</fullName>
    </submittedName>
</protein>
<dbReference type="RefSeq" id="WP_007406540.1">
    <property type="nucleotide sequence ID" value="NZ_BBJS01000023.1"/>
</dbReference>
<evidence type="ECO:0000313" key="1">
    <source>
        <dbReference type="EMBL" id="GAN13671.1"/>
    </source>
</evidence>
<dbReference type="EMBL" id="BBJS01000023">
    <property type="protein sequence ID" value="GAN13671.1"/>
    <property type="molecule type" value="Genomic_DNA"/>
</dbReference>
<dbReference type="Pfam" id="PF12599">
    <property type="entry name" value="DUF3768"/>
    <property type="match status" value="1"/>
</dbReference>
<dbReference type="AlphaFoldDB" id="A0A0C9MSF3"/>
<proteinExistence type="predicted"/>
<comment type="caution">
    <text evidence="1">The sequence shown here is derived from an EMBL/GenBank/DDBJ whole genome shotgun (WGS) entry which is preliminary data.</text>
</comment>
<accession>A0A0C9MSF3</accession>
<sequence>MDFHEQESFACDTRSQRASRIRALNDRLRTERRGGELFITEGICGLHGMAPLIVAAVASFDEFTAGNDPYGEHDFGALTVLGHRVLWKIDYYDHSLTAASPDPADESVTIRVLTIMLASEY</sequence>
<organism evidence="1 2">
    <name type="scientific">Sphingomonas paucimobilis NBRC 13935</name>
    <dbReference type="NCBI Taxonomy" id="1219050"/>
    <lineage>
        <taxon>Bacteria</taxon>
        <taxon>Pseudomonadati</taxon>
        <taxon>Pseudomonadota</taxon>
        <taxon>Alphaproteobacteria</taxon>
        <taxon>Sphingomonadales</taxon>
        <taxon>Sphingomonadaceae</taxon>
        <taxon>Sphingomonas</taxon>
    </lineage>
</organism>
<reference evidence="1 2" key="1">
    <citation type="submission" date="2014-08" db="EMBL/GenBank/DDBJ databases">
        <title>Whole genome shotgun sequence of Sphingomonas paucimobilis NBRC 13935.</title>
        <authorList>
            <person name="Hosoyama A."/>
            <person name="Hashimoto M."/>
            <person name="Hosoyama Y."/>
            <person name="Noguchi M."/>
            <person name="Uohara A."/>
            <person name="Ohji S."/>
            <person name="Katano-Makiyama Y."/>
            <person name="Ichikawa N."/>
            <person name="Kimura A."/>
            <person name="Yamazoe A."/>
            <person name="Fujita N."/>
        </authorList>
    </citation>
    <scope>NUCLEOTIDE SEQUENCE [LARGE SCALE GENOMIC DNA]</scope>
    <source>
        <strain evidence="1 2">NBRC 13935</strain>
    </source>
</reference>
<keyword evidence="2" id="KW-1185">Reference proteome</keyword>
<dbReference type="Proteomes" id="UP000032025">
    <property type="component" value="Unassembled WGS sequence"/>
</dbReference>
<dbReference type="GeneID" id="78527330"/>